<dbReference type="Proteomes" id="UP000011661">
    <property type="component" value="Unassembled WGS sequence"/>
</dbReference>
<evidence type="ECO:0000313" key="2">
    <source>
        <dbReference type="EMBL" id="ELY47322.1"/>
    </source>
</evidence>
<feature type="compositionally biased region" description="Polar residues" evidence="1">
    <location>
        <begin position="170"/>
        <end position="180"/>
    </location>
</feature>
<dbReference type="AlphaFoldDB" id="L9WD88"/>
<accession>L9WD88</accession>
<dbReference type="PATRIC" id="fig|1230460.4.peg.730"/>
<gene>
    <name evidence="2" type="ORF">C495_03652</name>
</gene>
<feature type="region of interest" description="Disordered" evidence="1">
    <location>
        <begin position="232"/>
        <end position="293"/>
    </location>
</feature>
<dbReference type="EMBL" id="AOHX01000026">
    <property type="protein sequence ID" value="ELY47322.1"/>
    <property type="molecule type" value="Genomic_DNA"/>
</dbReference>
<dbReference type="RefSeq" id="WP_008160111.1">
    <property type="nucleotide sequence ID" value="NZ_AOHX01000026.1"/>
</dbReference>
<feature type="region of interest" description="Disordered" evidence="1">
    <location>
        <begin position="1"/>
        <end position="20"/>
    </location>
</feature>
<dbReference type="OrthoDB" id="382524at2157"/>
<protein>
    <submittedName>
        <fullName evidence="2">Uncharacterized protein</fullName>
    </submittedName>
</protein>
<feature type="compositionally biased region" description="Acidic residues" evidence="1">
    <location>
        <begin position="270"/>
        <end position="291"/>
    </location>
</feature>
<dbReference type="STRING" id="1230460.C495_03652"/>
<evidence type="ECO:0000256" key="1">
    <source>
        <dbReference type="SAM" id="MobiDB-lite"/>
    </source>
</evidence>
<comment type="caution">
    <text evidence="2">The sequence shown here is derived from an EMBL/GenBank/DDBJ whole genome shotgun (WGS) entry which is preliminary data.</text>
</comment>
<reference evidence="2 3" key="1">
    <citation type="journal article" date="2014" name="PLoS Genet.">
        <title>Phylogenetically driven sequencing of extremely halophilic archaea reveals strategies for static and dynamic osmo-response.</title>
        <authorList>
            <person name="Becker E.A."/>
            <person name="Seitzer P.M."/>
            <person name="Tritt A."/>
            <person name="Larsen D."/>
            <person name="Krusor M."/>
            <person name="Yao A.I."/>
            <person name="Wu D."/>
            <person name="Madern D."/>
            <person name="Eisen J.A."/>
            <person name="Darling A.E."/>
            <person name="Facciotti M.T."/>
        </authorList>
    </citation>
    <scope>NUCLEOTIDE SEQUENCE [LARGE SCALE GENOMIC DNA]</scope>
    <source>
        <strain evidence="2 3">JCM 14089</strain>
    </source>
</reference>
<name>L9WD88_9EURY</name>
<feature type="compositionally biased region" description="Acidic residues" evidence="1">
    <location>
        <begin position="235"/>
        <end position="245"/>
    </location>
</feature>
<sequence>MAIESIPTFGGNDDENTSENTNVVGETVQTLELTEGQIETYTEYEAFVDMGRYVAKLREHDDGDDLEALFEWIVEKKDSLREECKELPGNLPMFRSAFPVEDRMGDNYYVLPTEEAAKVGIDYQDEDHLLFPISDGKKWRPAVSLGRPTYVDDDWQPEHGDEQTVEDGSTEGNDTSGAVSSFDISNLTVADIRATVSNVEDDETLEAMLEAEKSGKARKTAIEALEMRIRALSSAEDESEDESDEPERFEGTETTEGVSEAVAQLNGSDDATEAGSENDETSEAESEDANDEVAAAKVEALNAATEAITELTEAIKNL</sequence>
<proteinExistence type="predicted"/>
<keyword evidence="3" id="KW-1185">Reference proteome</keyword>
<feature type="region of interest" description="Disordered" evidence="1">
    <location>
        <begin position="148"/>
        <end position="180"/>
    </location>
</feature>
<organism evidence="2 3">
    <name type="scientific">Natronorubrum sulfidifaciens JCM 14089</name>
    <dbReference type="NCBI Taxonomy" id="1230460"/>
    <lineage>
        <taxon>Archaea</taxon>
        <taxon>Methanobacteriati</taxon>
        <taxon>Methanobacteriota</taxon>
        <taxon>Stenosarchaea group</taxon>
        <taxon>Halobacteria</taxon>
        <taxon>Halobacteriales</taxon>
        <taxon>Natrialbaceae</taxon>
        <taxon>Natronorubrum</taxon>
    </lineage>
</organism>
<evidence type="ECO:0000313" key="3">
    <source>
        <dbReference type="Proteomes" id="UP000011661"/>
    </source>
</evidence>